<name>A0ABQ0LDA6_MYCCL</name>
<evidence type="ECO:0000313" key="8">
    <source>
        <dbReference type="EMBL" id="GAT49083.1"/>
    </source>
</evidence>
<keyword evidence="2 6" id="KW-0812">Transmembrane</keyword>
<dbReference type="Gene3D" id="2.170.270.10">
    <property type="entry name" value="SET domain"/>
    <property type="match status" value="1"/>
</dbReference>
<feature type="domain" description="SET" evidence="7">
    <location>
        <begin position="110"/>
        <end position="277"/>
    </location>
</feature>
<proteinExistence type="predicted"/>
<dbReference type="SUPFAM" id="SSF82199">
    <property type="entry name" value="SET domain"/>
    <property type="match status" value="1"/>
</dbReference>
<evidence type="ECO:0000256" key="6">
    <source>
        <dbReference type="SAM" id="Phobius"/>
    </source>
</evidence>
<dbReference type="Proteomes" id="UP000815677">
    <property type="component" value="Unassembled WGS sequence"/>
</dbReference>
<organism evidence="8 9">
    <name type="scientific">Mycena chlorophos</name>
    <name type="common">Agaric fungus</name>
    <name type="synonym">Agaricus chlorophos</name>
    <dbReference type="NCBI Taxonomy" id="658473"/>
    <lineage>
        <taxon>Eukaryota</taxon>
        <taxon>Fungi</taxon>
        <taxon>Dikarya</taxon>
        <taxon>Basidiomycota</taxon>
        <taxon>Agaricomycotina</taxon>
        <taxon>Agaricomycetes</taxon>
        <taxon>Agaricomycetidae</taxon>
        <taxon>Agaricales</taxon>
        <taxon>Marasmiineae</taxon>
        <taxon>Mycenaceae</taxon>
        <taxon>Mycena</taxon>
    </lineage>
</organism>
<dbReference type="CDD" id="cd20071">
    <property type="entry name" value="SET_SMYD"/>
    <property type="match status" value="1"/>
</dbReference>
<evidence type="ECO:0000313" key="9">
    <source>
        <dbReference type="Proteomes" id="UP000815677"/>
    </source>
</evidence>
<feature type="region of interest" description="Disordered" evidence="5">
    <location>
        <begin position="1"/>
        <end position="27"/>
    </location>
</feature>
<feature type="transmembrane region" description="Helical" evidence="6">
    <location>
        <begin position="658"/>
        <end position="679"/>
    </location>
</feature>
<gene>
    <name evidence="8" type="ORF">MCHLO_06444</name>
</gene>
<dbReference type="InterPro" id="IPR001214">
    <property type="entry name" value="SET_dom"/>
</dbReference>
<feature type="transmembrane region" description="Helical" evidence="6">
    <location>
        <begin position="799"/>
        <end position="818"/>
    </location>
</feature>
<dbReference type="PANTHER" id="PTHR47332:SF4">
    <property type="entry name" value="SET DOMAIN-CONTAINING PROTEIN 5"/>
    <property type="match status" value="1"/>
</dbReference>
<evidence type="ECO:0000256" key="3">
    <source>
        <dbReference type="ARBA" id="ARBA00022989"/>
    </source>
</evidence>
<feature type="transmembrane region" description="Helical" evidence="6">
    <location>
        <begin position="606"/>
        <end position="625"/>
    </location>
</feature>
<dbReference type="InterPro" id="IPR053185">
    <property type="entry name" value="SET_domain_protein"/>
</dbReference>
<accession>A0ABQ0LDA6</accession>
<evidence type="ECO:0000256" key="5">
    <source>
        <dbReference type="SAM" id="MobiDB-lite"/>
    </source>
</evidence>
<feature type="transmembrane region" description="Helical" evidence="6">
    <location>
        <begin position="721"/>
        <end position="739"/>
    </location>
</feature>
<dbReference type="EMBL" id="DF845271">
    <property type="protein sequence ID" value="GAT49083.1"/>
    <property type="molecule type" value="Genomic_DNA"/>
</dbReference>
<evidence type="ECO:0000259" key="7">
    <source>
        <dbReference type="PROSITE" id="PS50280"/>
    </source>
</evidence>
<keyword evidence="4 6" id="KW-0472">Membrane</keyword>
<reference evidence="8" key="1">
    <citation type="submission" date="2014-09" db="EMBL/GenBank/DDBJ databases">
        <title>Genome sequence of the luminous mushroom Mycena chlorophos for searching fungal bioluminescence genes.</title>
        <authorList>
            <person name="Tanaka Y."/>
            <person name="Kasuga D."/>
            <person name="Oba Y."/>
            <person name="Hase S."/>
            <person name="Sato K."/>
            <person name="Oba Y."/>
            <person name="Sakakibara Y."/>
        </authorList>
    </citation>
    <scope>NUCLEOTIDE SEQUENCE</scope>
</reference>
<dbReference type="SMART" id="SM00317">
    <property type="entry name" value="SET"/>
    <property type="match status" value="1"/>
</dbReference>
<dbReference type="Pfam" id="PF13886">
    <property type="entry name" value="TM7S3_TM198"/>
    <property type="match status" value="1"/>
</dbReference>
<feature type="transmembrane region" description="Helical" evidence="6">
    <location>
        <begin position="746"/>
        <end position="766"/>
    </location>
</feature>
<sequence>MKRGFLNAKPKAKSQIRPTSSSTRGDVAPCAVQESKKAVKVKIPPGFEAEFKRHAEERAKLYEWISMPPNVAETGEPVTECSFLLGTKQIFLDTPGFPEPLPLGPSPNDPGWRVAPIPGKGVGLVATRALKQGEIILTERPLLIIPAFVDCPVPESFTQEQKMQHVFDEWERFAQPSVERMTEWRRRVFFELYNGDRESGSGPIMGVVQTNGIGLRDLQPGVGGKLGAYVAVCEMISRLNHSCSPNTQPIFSRTQFAYNLYAVRDVAEGEELTWQYTPTLQPQAERAEACAAYGFICDCPFCTAAPERIAQSDARRQAIDGFDPIDAQREWAANSSLVLPDEWLVERCLAQLALLEKEGLQHCRWYCLAARVIMEAYIMLGNARSASEWAAVVRKRRWVEQYVPVDEFLDPESSAYQESELWGRRGGNRVGDKPSTSKLCAMKASTEFVDSVSHVVTLSSQTTTRRNAVVYDLCPEPRERWSRRVWLLSVPFRHALYMWEHHQCVCASRRWSSKSEDAAERLFSESRLDPGAPAALMARDFRAPLVWPLLTLIANVNALPTDLPVLPRSFTISNASGTVEVFDSNGNPVAQGAATDGSGSGFDLPALIWIGFSLLIGGFMAIAGIRGWRITTGAAIGLSSTVLTFAAIINSVDNTGLADIALTAIVLVIFAVGFAIGVFEFARLGAIAAIGLAGGTAFGIRVVLLRAGLLLPAAKLYDLNLLNWGIVGVFGAVGGLVLVRYQRYGLLFGCASIGTFLVGLGVDLVLERQSGMSLGLRFLFDRNDSHAAFFVANPYTAPIRTRIILIASLALTPALAFMQHRLFKDPFTRRPVESDDALRIDFPTNDSDPEKKRATFLATLWDGARGQPDKVNRFSV</sequence>
<evidence type="ECO:0000256" key="1">
    <source>
        <dbReference type="ARBA" id="ARBA00004141"/>
    </source>
</evidence>
<dbReference type="InterPro" id="IPR046341">
    <property type="entry name" value="SET_dom_sf"/>
</dbReference>
<protein>
    <recommendedName>
        <fullName evidence="7">SET domain-containing protein</fullName>
    </recommendedName>
</protein>
<dbReference type="PANTHER" id="PTHR47332">
    <property type="entry name" value="SET DOMAIN-CONTAINING PROTEIN 5"/>
    <property type="match status" value="1"/>
</dbReference>
<feature type="transmembrane region" description="Helical" evidence="6">
    <location>
        <begin position="686"/>
        <end position="709"/>
    </location>
</feature>
<keyword evidence="9" id="KW-1185">Reference proteome</keyword>
<dbReference type="PROSITE" id="PS50280">
    <property type="entry name" value="SET"/>
    <property type="match status" value="1"/>
</dbReference>
<dbReference type="InterPro" id="IPR025256">
    <property type="entry name" value="TM7S3/TM198-like_dom"/>
</dbReference>
<keyword evidence="3 6" id="KW-1133">Transmembrane helix</keyword>
<evidence type="ECO:0000256" key="2">
    <source>
        <dbReference type="ARBA" id="ARBA00022692"/>
    </source>
</evidence>
<feature type="transmembrane region" description="Helical" evidence="6">
    <location>
        <begin position="632"/>
        <end position="652"/>
    </location>
</feature>
<comment type="subcellular location">
    <subcellularLocation>
        <location evidence="1">Membrane</location>
        <topology evidence="1">Multi-pass membrane protein</topology>
    </subcellularLocation>
</comment>
<evidence type="ECO:0000256" key="4">
    <source>
        <dbReference type="ARBA" id="ARBA00023136"/>
    </source>
</evidence>
<dbReference type="Pfam" id="PF00856">
    <property type="entry name" value="SET"/>
    <property type="match status" value="1"/>
</dbReference>